<dbReference type="EMBL" id="BQNB010010740">
    <property type="protein sequence ID" value="GJS81331.1"/>
    <property type="molecule type" value="Genomic_DNA"/>
</dbReference>
<reference evidence="1" key="2">
    <citation type="submission" date="2022-01" db="EMBL/GenBank/DDBJ databases">
        <authorList>
            <person name="Yamashiro T."/>
            <person name="Shiraishi A."/>
            <person name="Satake H."/>
            <person name="Nakayama K."/>
        </authorList>
    </citation>
    <scope>NUCLEOTIDE SEQUENCE</scope>
</reference>
<protein>
    <submittedName>
        <fullName evidence="1">Uncharacterized protein</fullName>
    </submittedName>
</protein>
<gene>
    <name evidence="1" type="ORF">Tco_0747872</name>
</gene>
<evidence type="ECO:0000313" key="1">
    <source>
        <dbReference type="EMBL" id="GJS81331.1"/>
    </source>
</evidence>
<proteinExistence type="predicted"/>
<sequence length="148" mass="16629">MPPIEGDGAWHIRIELIDPDGEIFNKTFQSIPTTRKLTEKENPSEIIDLDHFHDPRSMTQSLARRLGDEGGGGGSAVAEPWWWGWRASAVGVEVATREMVVRVVCDCYGDEVGGVHRLLVADGWEMAVVRYGGDWPESGRKNRRRRKS</sequence>
<accession>A0ABQ4YWH8</accession>
<dbReference type="Proteomes" id="UP001151760">
    <property type="component" value="Unassembled WGS sequence"/>
</dbReference>
<comment type="caution">
    <text evidence="1">The sequence shown here is derived from an EMBL/GenBank/DDBJ whole genome shotgun (WGS) entry which is preliminary data.</text>
</comment>
<evidence type="ECO:0000313" key="2">
    <source>
        <dbReference type="Proteomes" id="UP001151760"/>
    </source>
</evidence>
<organism evidence="1 2">
    <name type="scientific">Tanacetum coccineum</name>
    <dbReference type="NCBI Taxonomy" id="301880"/>
    <lineage>
        <taxon>Eukaryota</taxon>
        <taxon>Viridiplantae</taxon>
        <taxon>Streptophyta</taxon>
        <taxon>Embryophyta</taxon>
        <taxon>Tracheophyta</taxon>
        <taxon>Spermatophyta</taxon>
        <taxon>Magnoliopsida</taxon>
        <taxon>eudicotyledons</taxon>
        <taxon>Gunneridae</taxon>
        <taxon>Pentapetalae</taxon>
        <taxon>asterids</taxon>
        <taxon>campanulids</taxon>
        <taxon>Asterales</taxon>
        <taxon>Asteraceae</taxon>
        <taxon>Asteroideae</taxon>
        <taxon>Anthemideae</taxon>
        <taxon>Anthemidinae</taxon>
        <taxon>Tanacetum</taxon>
    </lineage>
</organism>
<reference evidence="1" key="1">
    <citation type="journal article" date="2022" name="Int. J. Mol. Sci.">
        <title>Draft Genome of Tanacetum Coccineum: Genomic Comparison of Closely Related Tanacetum-Family Plants.</title>
        <authorList>
            <person name="Yamashiro T."/>
            <person name="Shiraishi A."/>
            <person name="Nakayama K."/>
            <person name="Satake H."/>
        </authorList>
    </citation>
    <scope>NUCLEOTIDE SEQUENCE</scope>
</reference>
<keyword evidence="2" id="KW-1185">Reference proteome</keyword>
<name>A0ABQ4YWH8_9ASTR</name>